<evidence type="ECO:0008006" key="4">
    <source>
        <dbReference type="Google" id="ProtNLM"/>
    </source>
</evidence>
<feature type="compositionally biased region" description="Acidic residues" evidence="1">
    <location>
        <begin position="509"/>
        <end position="520"/>
    </location>
</feature>
<feature type="region of interest" description="Disordered" evidence="1">
    <location>
        <begin position="159"/>
        <end position="224"/>
    </location>
</feature>
<proteinExistence type="predicted"/>
<protein>
    <recommendedName>
        <fullName evidence="4">SAP domain-containing protein</fullName>
    </recommendedName>
</protein>
<feature type="compositionally biased region" description="Polar residues" evidence="1">
    <location>
        <begin position="801"/>
        <end position="810"/>
    </location>
</feature>
<evidence type="ECO:0000313" key="3">
    <source>
        <dbReference type="Proteomes" id="UP000298061"/>
    </source>
</evidence>
<dbReference type="AlphaFoldDB" id="A0A4Y9ZZA1"/>
<feature type="region of interest" description="Disordered" evidence="1">
    <location>
        <begin position="301"/>
        <end position="376"/>
    </location>
</feature>
<dbReference type="OrthoDB" id="5964929at2759"/>
<evidence type="ECO:0000313" key="2">
    <source>
        <dbReference type="EMBL" id="TFY79524.1"/>
    </source>
</evidence>
<keyword evidence="3" id="KW-1185">Reference proteome</keyword>
<accession>A0A4Y9ZZA1</accession>
<reference evidence="2 3" key="1">
    <citation type="submission" date="2019-02" db="EMBL/GenBank/DDBJ databases">
        <title>Genome sequencing of the rare red list fungi Hericium alpestre (H. flagellum).</title>
        <authorList>
            <person name="Buettner E."/>
            <person name="Kellner H."/>
        </authorList>
    </citation>
    <scope>NUCLEOTIDE SEQUENCE [LARGE SCALE GENOMIC DNA]</scope>
    <source>
        <strain evidence="2 3">DSM 108284</strain>
    </source>
</reference>
<dbReference type="EMBL" id="SFCI01000487">
    <property type="protein sequence ID" value="TFY79524.1"/>
    <property type="molecule type" value="Genomic_DNA"/>
</dbReference>
<comment type="caution">
    <text evidence="2">The sequence shown here is derived from an EMBL/GenBank/DDBJ whole genome shotgun (WGS) entry which is preliminary data.</text>
</comment>
<organism evidence="2 3">
    <name type="scientific">Hericium alpestre</name>
    <dbReference type="NCBI Taxonomy" id="135208"/>
    <lineage>
        <taxon>Eukaryota</taxon>
        <taxon>Fungi</taxon>
        <taxon>Dikarya</taxon>
        <taxon>Basidiomycota</taxon>
        <taxon>Agaricomycotina</taxon>
        <taxon>Agaricomycetes</taxon>
        <taxon>Russulales</taxon>
        <taxon>Hericiaceae</taxon>
        <taxon>Hericium</taxon>
    </lineage>
</organism>
<dbReference type="STRING" id="135208.A0A4Y9ZZA1"/>
<feature type="compositionally biased region" description="Low complexity" evidence="1">
    <location>
        <begin position="790"/>
        <end position="800"/>
    </location>
</feature>
<evidence type="ECO:0000256" key="1">
    <source>
        <dbReference type="SAM" id="MobiDB-lite"/>
    </source>
</evidence>
<name>A0A4Y9ZZA1_9AGAM</name>
<feature type="compositionally biased region" description="Basic and acidic residues" evidence="1">
    <location>
        <begin position="529"/>
        <end position="538"/>
    </location>
</feature>
<dbReference type="Proteomes" id="UP000298061">
    <property type="component" value="Unassembled WGS sequence"/>
</dbReference>
<gene>
    <name evidence="2" type="ORF">EWM64_g4483</name>
</gene>
<feature type="non-terminal residue" evidence="2">
    <location>
        <position position="854"/>
    </location>
</feature>
<sequence length="854" mass="91510">MSETTQILFNSPALHSLKRDQLVKLCKIHSIKASGKSVELVDRLKQHAKTLPPNEPLSVAARNEGAPDKGDMAVGAAMPRPSEQWEMVMDDIEEETDSQGGTMSSVRTTTGMRAAGEFGTGGSKSSSVSSSIKALATSLGLKRTGTNKSASSLSIATSATMTSDHDDDLQRLSKPYDSLPEVSPDAMPQTDHFKLSTPDASFAEIPGQPSRAGRPADPNARLSTGEGLTTTIRLVSAANPFSYAPDAPGTPQLKPFATDFDLLTSPGVDGESRVPVWPLSPEAAGRQSLYPSLASLPKPTLEGTDVAMTNSPRIAVNSPRKGSMQRTNSQRRTPPKPTNDVQDIFSPAPASSSLAPPGSTSLPRSQPFIFGSPLPQNSVSNKAFGSAAASVLEEMNRRLSAAGAQKVGTDFLEAKPDMPIPSASFGSTSSKQGLDRFNKAHEDQFNKMDSIANHYAARRGAPGQVPGSNKRKSDAIGKGPTPGAKRTSAGTRVISNGVRKKMGVPGGFGDDDESEEEEEEDRRMSKRIRVVEGDGGRDKGKRVSLAPDVKADDKVSEKDKKEKEKERKAVRKMLDMKREKRRSSIRRVSGVRAQPPQNKPKGATSRFGFLSSAKSMVRSVWNMGSKAPAPSSNIPVPKVQAAPAKVVIEEKKESTSTTMRKPSVSKCTFVQGAVSDPSIQLDVFQKFCSIYGPLTGREWWKHCCIKVQRLNKLVYDQFQLKVQHPNEFRNHSILHRYQGHKFHALIQCRSIVFSLPRASSSRLFAPTASSLAKTRGSISGLPKVNEKSTPKSPSSSSTSPLDQITNSTAGASKIPRASPTKIFSKPLSAASSPSLVPKPIQPTSLAAAASTLAD</sequence>
<feature type="region of interest" description="Disordered" evidence="1">
    <location>
        <begin position="775"/>
        <end position="819"/>
    </location>
</feature>
<feature type="compositionally biased region" description="Basic and acidic residues" evidence="1">
    <location>
        <begin position="433"/>
        <end position="446"/>
    </location>
</feature>
<feature type="compositionally biased region" description="Basic and acidic residues" evidence="1">
    <location>
        <begin position="549"/>
        <end position="578"/>
    </location>
</feature>
<feature type="region of interest" description="Disordered" evidence="1">
    <location>
        <begin position="419"/>
        <end position="606"/>
    </location>
</feature>
<feature type="compositionally biased region" description="Low complexity" evidence="1">
    <location>
        <begin position="346"/>
        <end position="363"/>
    </location>
</feature>